<gene>
    <name evidence="2" type="ORF">PV328_008753</name>
</gene>
<proteinExistence type="predicted"/>
<keyword evidence="3" id="KW-1185">Reference proteome</keyword>
<dbReference type="EMBL" id="JAQQBS010000003">
    <property type="protein sequence ID" value="KAK0170978.1"/>
    <property type="molecule type" value="Genomic_DNA"/>
</dbReference>
<evidence type="ECO:0000256" key="1">
    <source>
        <dbReference type="SAM" id="SignalP"/>
    </source>
</evidence>
<feature type="chain" id="PRO_5041206571" evidence="1">
    <location>
        <begin position="22"/>
        <end position="148"/>
    </location>
</feature>
<organism evidence="2 3">
    <name type="scientific">Microctonus aethiopoides</name>
    <dbReference type="NCBI Taxonomy" id="144406"/>
    <lineage>
        <taxon>Eukaryota</taxon>
        <taxon>Metazoa</taxon>
        <taxon>Ecdysozoa</taxon>
        <taxon>Arthropoda</taxon>
        <taxon>Hexapoda</taxon>
        <taxon>Insecta</taxon>
        <taxon>Pterygota</taxon>
        <taxon>Neoptera</taxon>
        <taxon>Endopterygota</taxon>
        <taxon>Hymenoptera</taxon>
        <taxon>Apocrita</taxon>
        <taxon>Ichneumonoidea</taxon>
        <taxon>Braconidae</taxon>
        <taxon>Euphorinae</taxon>
        <taxon>Microctonus</taxon>
    </lineage>
</organism>
<reference evidence="2" key="2">
    <citation type="submission" date="2023-03" db="EMBL/GenBank/DDBJ databases">
        <authorList>
            <person name="Inwood S.N."/>
            <person name="Skelly J.G."/>
            <person name="Guhlin J."/>
            <person name="Harrop T.W.R."/>
            <person name="Goldson S.G."/>
            <person name="Dearden P.K."/>
        </authorList>
    </citation>
    <scope>NUCLEOTIDE SEQUENCE</scope>
    <source>
        <strain evidence="2">Irish</strain>
        <tissue evidence="2">Whole body</tissue>
    </source>
</reference>
<evidence type="ECO:0000313" key="2">
    <source>
        <dbReference type="EMBL" id="KAK0170978.1"/>
    </source>
</evidence>
<sequence>MSMRLFALIIFITLSTNRCLSESLWSMSKSRRAGEFENAVCEPSKRHLDLDGCGQCICTPHGYGSVCEKIYCPRVYKRPVDERECTPFEDFQTHCHFCKCSSGGIPVDCEEKSLGCMDKLVEKLKVERFREAPKLRRRALRRKLDYEE</sequence>
<evidence type="ECO:0000313" key="3">
    <source>
        <dbReference type="Proteomes" id="UP001168990"/>
    </source>
</evidence>
<comment type="caution">
    <text evidence="2">The sequence shown here is derived from an EMBL/GenBank/DDBJ whole genome shotgun (WGS) entry which is preliminary data.</text>
</comment>
<reference evidence="2" key="1">
    <citation type="journal article" date="2023" name="bioRxiv">
        <title>Scaffold-level genome assemblies of two parasitoid biocontrol wasps reveal the parthenogenesis mechanism and an associated novel virus.</title>
        <authorList>
            <person name="Inwood S."/>
            <person name="Skelly J."/>
            <person name="Guhlin J."/>
            <person name="Harrop T."/>
            <person name="Goldson S."/>
            <person name="Dearden P."/>
        </authorList>
    </citation>
    <scope>NUCLEOTIDE SEQUENCE</scope>
    <source>
        <strain evidence="2">Irish</strain>
        <tissue evidence="2">Whole body</tissue>
    </source>
</reference>
<dbReference type="Proteomes" id="UP001168990">
    <property type="component" value="Unassembled WGS sequence"/>
</dbReference>
<name>A0AA39KRA0_9HYME</name>
<dbReference type="AlphaFoldDB" id="A0AA39KRA0"/>
<protein>
    <submittedName>
        <fullName evidence="2">Uncharacterized protein</fullName>
    </submittedName>
</protein>
<feature type="signal peptide" evidence="1">
    <location>
        <begin position="1"/>
        <end position="21"/>
    </location>
</feature>
<accession>A0AA39KRA0</accession>
<keyword evidence="1" id="KW-0732">Signal</keyword>